<reference evidence="3" key="1">
    <citation type="submission" date="2012-11" db="EMBL/GenBank/DDBJ databases">
        <authorList>
            <person name="Lucero-Rivera Y.E."/>
            <person name="Tovar-Ramirez D."/>
        </authorList>
    </citation>
    <scope>NUCLEOTIDE SEQUENCE [LARGE SCALE GENOMIC DNA]</scope>
    <source>
        <strain evidence="3">Araruama</strain>
    </source>
</reference>
<evidence type="ECO:0000313" key="3">
    <source>
        <dbReference type="Proteomes" id="UP000189670"/>
    </source>
</evidence>
<name>A0A1V1P0T0_9BACT</name>
<protein>
    <recommendedName>
        <fullName evidence="1">HepT-like domain-containing protein</fullName>
    </recommendedName>
</protein>
<feature type="domain" description="HepT-like" evidence="1">
    <location>
        <begin position="47"/>
        <end position="152"/>
    </location>
</feature>
<dbReference type="InterPro" id="IPR048769">
    <property type="entry name" value="HepT-like_dom"/>
</dbReference>
<sequence>MEEIKLKTFLADFNLQIETINHAYSLLEENQTLSLNEPISRQLVESIGYWIHNLYSGFEDLFKLVCAFWENNIHSNQHFHKRLLERMRTSIEGVRPALISMESYQHLDEIRGFRHVFRHAYSYGLDDECVLFLLRRVLKNKDIILSDFANYKQLVKNIDNF</sequence>
<dbReference type="EMBL" id="ATBP01000958">
    <property type="protein sequence ID" value="ETR68423.1"/>
    <property type="molecule type" value="Genomic_DNA"/>
</dbReference>
<organism evidence="2 3">
    <name type="scientific">Candidatus Magnetoglobus multicellularis str. Araruama</name>
    <dbReference type="NCBI Taxonomy" id="890399"/>
    <lineage>
        <taxon>Bacteria</taxon>
        <taxon>Pseudomonadati</taxon>
        <taxon>Thermodesulfobacteriota</taxon>
        <taxon>Desulfobacteria</taxon>
        <taxon>Desulfobacterales</taxon>
        <taxon>Desulfobacteraceae</taxon>
        <taxon>Candidatus Magnetoglobus</taxon>
    </lineage>
</organism>
<accession>A0A1V1P0T0</accession>
<dbReference type="Pfam" id="PF20797">
    <property type="entry name" value="HepT-like_2"/>
    <property type="match status" value="1"/>
</dbReference>
<evidence type="ECO:0000313" key="2">
    <source>
        <dbReference type="EMBL" id="ETR68423.1"/>
    </source>
</evidence>
<dbReference type="Proteomes" id="UP000189670">
    <property type="component" value="Unassembled WGS sequence"/>
</dbReference>
<evidence type="ECO:0000259" key="1">
    <source>
        <dbReference type="Pfam" id="PF20797"/>
    </source>
</evidence>
<dbReference type="AlphaFoldDB" id="A0A1V1P0T0"/>
<proteinExistence type="predicted"/>
<gene>
    <name evidence="2" type="ORF">OMM_10543</name>
</gene>
<comment type="caution">
    <text evidence="2">The sequence shown here is derived from an EMBL/GenBank/DDBJ whole genome shotgun (WGS) entry which is preliminary data.</text>
</comment>